<feature type="region of interest" description="Disordered" evidence="9">
    <location>
        <begin position="430"/>
        <end position="454"/>
    </location>
</feature>
<feature type="region of interest" description="Disordered" evidence="9">
    <location>
        <begin position="208"/>
        <end position="314"/>
    </location>
</feature>
<keyword evidence="7" id="KW-0472">Membrane</keyword>
<comment type="similarity">
    <text evidence="2">Belongs to the MICOS complex subunit Mic60 family.</text>
</comment>
<feature type="region of interest" description="Disordered" evidence="9">
    <location>
        <begin position="1"/>
        <end position="182"/>
    </location>
</feature>
<evidence type="ECO:0000256" key="7">
    <source>
        <dbReference type="ARBA" id="ARBA00023136"/>
    </source>
</evidence>
<feature type="compositionally biased region" description="Low complexity" evidence="9">
    <location>
        <begin position="255"/>
        <end position="294"/>
    </location>
</feature>
<dbReference type="PANTHER" id="PTHR15415">
    <property type="entry name" value="MITOFILIN"/>
    <property type="match status" value="1"/>
</dbReference>
<dbReference type="PANTHER" id="PTHR15415:SF7">
    <property type="entry name" value="MICOS COMPLEX SUBUNIT MIC60"/>
    <property type="match status" value="1"/>
</dbReference>
<dbReference type="AlphaFoldDB" id="A0A9D4YSS4"/>
<dbReference type="Pfam" id="PF09731">
    <property type="entry name" value="Mitofilin"/>
    <property type="match status" value="1"/>
</dbReference>
<feature type="compositionally biased region" description="Gly residues" evidence="9">
    <location>
        <begin position="153"/>
        <end position="176"/>
    </location>
</feature>
<feature type="compositionally biased region" description="Low complexity" evidence="9">
    <location>
        <begin position="370"/>
        <end position="398"/>
    </location>
</feature>
<evidence type="ECO:0000256" key="9">
    <source>
        <dbReference type="SAM" id="MobiDB-lite"/>
    </source>
</evidence>
<feature type="compositionally biased region" description="Low complexity" evidence="9">
    <location>
        <begin position="439"/>
        <end position="450"/>
    </location>
</feature>
<evidence type="ECO:0000256" key="5">
    <source>
        <dbReference type="ARBA" id="ARBA00022989"/>
    </source>
</evidence>
<feature type="coiled-coil region" evidence="8">
    <location>
        <begin position="518"/>
        <end position="625"/>
    </location>
</feature>
<dbReference type="OrthoDB" id="515755at2759"/>
<proteinExistence type="inferred from homology"/>
<dbReference type="GO" id="GO:0042407">
    <property type="term" value="P:cristae formation"/>
    <property type="evidence" value="ECO:0007669"/>
    <property type="project" value="TreeGrafter"/>
</dbReference>
<gene>
    <name evidence="10" type="ORF">D9Q98_009566</name>
</gene>
<evidence type="ECO:0000256" key="2">
    <source>
        <dbReference type="ARBA" id="ARBA00010877"/>
    </source>
</evidence>
<reference evidence="10" key="1">
    <citation type="journal article" date="2019" name="Plant J.">
        <title>Chlorella vulgaris genome assembly and annotation reveals the molecular basis for metabolic acclimation to high light conditions.</title>
        <authorList>
            <person name="Cecchin M."/>
            <person name="Marcolungo L."/>
            <person name="Rossato M."/>
            <person name="Girolomoni L."/>
            <person name="Cosentino E."/>
            <person name="Cuine S."/>
            <person name="Li-Beisson Y."/>
            <person name="Delledonne M."/>
            <person name="Ballottari M."/>
        </authorList>
    </citation>
    <scope>NUCLEOTIDE SEQUENCE</scope>
    <source>
        <strain evidence="10">211/11P</strain>
    </source>
</reference>
<feature type="compositionally biased region" description="Low complexity" evidence="9">
    <location>
        <begin position="232"/>
        <end position="246"/>
    </location>
</feature>
<evidence type="ECO:0000256" key="6">
    <source>
        <dbReference type="ARBA" id="ARBA00023128"/>
    </source>
</evidence>
<feature type="compositionally biased region" description="Pro residues" evidence="9">
    <location>
        <begin position="133"/>
        <end position="147"/>
    </location>
</feature>
<evidence type="ECO:0000256" key="8">
    <source>
        <dbReference type="SAM" id="Coils"/>
    </source>
</evidence>
<evidence type="ECO:0000256" key="1">
    <source>
        <dbReference type="ARBA" id="ARBA00004273"/>
    </source>
</evidence>
<evidence type="ECO:0000256" key="3">
    <source>
        <dbReference type="ARBA" id="ARBA00022692"/>
    </source>
</evidence>
<keyword evidence="11" id="KW-1185">Reference proteome</keyword>
<keyword evidence="5" id="KW-1133">Transmembrane helix</keyword>
<keyword evidence="8" id="KW-0175">Coiled coil</keyword>
<dbReference type="EMBL" id="SIDB01000013">
    <property type="protein sequence ID" value="KAI3424210.1"/>
    <property type="molecule type" value="Genomic_DNA"/>
</dbReference>
<feature type="compositionally biased region" description="Low complexity" evidence="9">
    <location>
        <begin position="35"/>
        <end position="65"/>
    </location>
</feature>
<feature type="compositionally biased region" description="Acidic residues" evidence="9">
    <location>
        <begin position="299"/>
        <end position="308"/>
    </location>
</feature>
<feature type="region of interest" description="Disordered" evidence="9">
    <location>
        <begin position="333"/>
        <end position="398"/>
    </location>
</feature>
<organism evidence="10 11">
    <name type="scientific">Chlorella vulgaris</name>
    <name type="common">Green alga</name>
    <dbReference type="NCBI Taxonomy" id="3077"/>
    <lineage>
        <taxon>Eukaryota</taxon>
        <taxon>Viridiplantae</taxon>
        <taxon>Chlorophyta</taxon>
        <taxon>core chlorophytes</taxon>
        <taxon>Trebouxiophyceae</taxon>
        <taxon>Chlorellales</taxon>
        <taxon>Chlorellaceae</taxon>
        <taxon>Chlorella clade</taxon>
        <taxon>Chlorella</taxon>
    </lineage>
</organism>
<reference evidence="10" key="2">
    <citation type="submission" date="2020-11" db="EMBL/GenBank/DDBJ databases">
        <authorList>
            <person name="Cecchin M."/>
            <person name="Marcolungo L."/>
            <person name="Rossato M."/>
            <person name="Girolomoni L."/>
            <person name="Cosentino E."/>
            <person name="Cuine S."/>
            <person name="Li-Beisson Y."/>
            <person name="Delledonne M."/>
            <person name="Ballottari M."/>
        </authorList>
    </citation>
    <scope>NUCLEOTIDE SEQUENCE</scope>
    <source>
        <strain evidence="10">211/11P</strain>
        <tissue evidence="10">Whole cell</tissue>
    </source>
</reference>
<sequence length="812" mass="81091">MMRSRSVVAKLRSGLRGYAKKSPDFYKPAASSTGAAAKPTPANQAAKEAAVDAAQGPPSAAAAPKPAAPVTPPAAGAARPPAAPSTPTLQPAAGPVSAPARAAPTAATRAAPKPAEPAPAAAATAPPAAGTAPPKPVVAPAARPAPTPVAAAGGSGAGQQGAGAASAGGGGSGGNNGWLLHPSLPVDVRLLGAGVAGAGALLYALTTGGGSTGPKPTAPKPGVVEEPDFTMAPDQPSAAAPDEPAAPSDPPTEGEAASAAPAAEPQPQAAADDGGASQAVPEASAEAARGAEQAGKQEEAEEREEGGEELQYVDGSAVLGVIEEVFSKEAAEQVRQLEAQAAAEIAAAEAAKQRQAQQQQEVEERESRAEGAAVAERQAQHTAAPAGEAAAEAAAAPQRAAEEASGMAALRSAVADWAGEAAARDLVQAEKEEVQPGTHAAAAHAAAAAAGQQPVHRPAPGAVAAALEAAQQLLGIRVDVSAAGLIEAAMKHGMGPEPDFSDYPQRLRQAEADAAVLAELLEAAAASVQRQLAAARSEAEAGRAQAAVAAQQLAQQAESFRTVLQEALARAEDQQRQQLRRQAEHLATAHAEMTVRERAERLAKLDAVREQLNALERAFQRRSSERRSSHSAHQLATGVFALRSALAAGQPLGQPLAFLGSLAAADPVVAAAVAAVPSEAAKEAVPTRAQLADRFLDVQRLSRELSMVPSGQGGMLSVAVAKLAAKLKIAERGPLALSLPGAGIDRHLAAAQQRLLDGELLAAAAELESAVAGTAAAAVVSDWAHWVRLRAAAEQSAALLEAHAAAETASLA</sequence>
<comment type="caution">
    <text evidence="10">The sequence shown here is derived from an EMBL/GenBank/DDBJ whole genome shotgun (WGS) entry which is preliminary data.</text>
</comment>
<feature type="compositionally biased region" description="Low complexity" evidence="9">
    <location>
        <begin position="336"/>
        <end position="360"/>
    </location>
</feature>
<evidence type="ECO:0000256" key="4">
    <source>
        <dbReference type="ARBA" id="ARBA00022792"/>
    </source>
</evidence>
<evidence type="ECO:0000313" key="11">
    <source>
        <dbReference type="Proteomes" id="UP001055712"/>
    </source>
</evidence>
<keyword evidence="6" id="KW-0496">Mitochondrion</keyword>
<dbReference type="GO" id="GO:0061617">
    <property type="term" value="C:MICOS complex"/>
    <property type="evidence" value="ECO:0007669"/>
    <property type="project" value="TreeGrafter"/>
</dbReference>
<dbReference type="Proteomes" id="UP001055712">
    <property type="component" value="Unassembled WGS sequence"/>
</dbReference>
<feature type="compositionally biased region" description="Low complexity" evidence="9">
    <location>
        <begin position="73"/>
        <end position="132"/>
    </location>
</feature>
<protein>
    <recommendedName>
        <fullName evidence="12">Mitofilin</fullName>
    </recommendedName>
</protein>
<evidence type="ECO:0008006" key="12">
    <source>
        <dbReference type="Google" id="ProtNLM"/>
    </source>
</evidence>
<evidence type="ECO:0000313" key="10">
    <source>
        <dbReference type="EMBL" id="KAI3424210.1"/>
    </source>
</evidence>
<keyword evidence="4" id="KW-0999">Mitochondrion inner membrane</keyword>
<name>A0A9D4YSS4_CHLVU</name>
<keyword evidence="3" id="KW-0812">Transmembrane</keyword>
<accession>A0A9D4YSS4</accession>
<comment type="subcellular location">
    <subcellularLocation>
        <location evidence="1">Mitochondrion inner membrane</location>
    </subcellularLocation>
</comment>
<dbReference type="InterPro" id="IPR019133">
    <property type="entry name" value="MIC60"/>
</dbReference>